<evidence type="ECO:0000256" key="13">
    <source>
        <dbReference type="PROSITE-ProRule" id="PRU01023"/>
    </source>
</evidence>
<dbReference type="STRING" id="94869.SAMN04488529_103116"/>
<dbReference type="Pfam" id="PF01189">
    <property type="entry name" value="Methyltr_RsmB-F"/>
    <property type="match status" value="1"/>
</dbReference>
<dbReference type="Pfam" id="PF01029">
    <property type="entry name" value="NusB"/>
    <property type="match status" value="1"/>
</dbReference>
<dbReference type="Gene3D" id="1.10.940.10">
    <property type="entry name" value="NusB-like"/>
    <property type="match status" value="1"/>
</dbReference>
<evidence type="ECO:0000256" key="12">
    <source>
        <dbReference type="ARBA" id="ARBA00047283"/>
    </source>
</evidence>
<protein>
    <recommendedName>
        <fullName evidence="3">16S rRNA (cytosine(967)-C(5))-methyltransferase</fullName>
        <ecNumber evidence="3">2.1.1.176</ecNumber>
    </recommendedName>
    <alternativeName>
        <fullName evidence="10">16S rRNA m5C967 methyltransferase</fullName>
    </alternativeName>
    <alternativeName>
        <fullName evidence="11">rRNA (cytosine-C(5)-)-methyltransferase RsmB</fullName>
    </alternativeName>
</protein>
<evidence type="ECO:0000256" key="4">
    <source>
        <dbReference type="ARBA" id="ARBA00022490"/>
    </source>
</evidence>
<dbReference type="InterPro" id="IPR001678">
    <property type="entry name" value="MeTrfase_RsmB-F_NOP2_dom"/>
</dbReference>
<dbReference type="FunFam" id="3.30.70.1170:FF:000003">
    <property type="entry name" value="16S rRNA (Cytosine(967)-C(5))-methyltransferase RsmB"/>
    <property type="match status" value="1"/>
</dbReference>
<keyword evidence="16" id="KW-1185">Reference proteome</keyword>
<keyword evidence="4" id="KW-0963">Cytoplasm</keyword>
<keyword evidence="9 13" id="KW-0694">RNA-binding</keyword>
<dbReference type="PANTHER" id="PTHR22807">
    <property type="entry name" value="NOP2 YEAST -RELATED NOL1/NOP2/FMU SUN DOMAIN-CONTAINING"/>
    <property type="match status" value="1"/>
</dbReference>
<dbReference type="AlphaFoldDB" id="A0A1H0RB85"/>
<feature type="binding site" evidence="13">
    <location>
        <begin position="255"/>
        <end position="261"/>
    </location>
    <ligand>
        <name>S-adenosyl-L-methionine</name>
        <dbReference type="ChEBI" id="CHEBI:59789"/>
    </ligand>
</feature>
<dbReference type="InterPro" id="IPR035926">
    <property type="entry name" value="NusB-like_sf"/>
</dbReference>
<dbReference type="FunFam" id="1.10.940.10:FF:000006">
    <property type="entry name" value="16S rRNA (Cytosine(967)-C(5))-methyltransferase RsmB"/>
    <property type="match status" value="1"/>
</dbReference>
<dbReference type="CDD" id="cd02440">
    <property type="entry name" value="AdoMet_MTases"/>
    <property type="match status" value="1"/>
</dbReference>
<dbReference type="InterPro" id="IPR006027">
    <property type="entry name" value="NusB_RsmB_TIM44"/>
</dbReference>
<feature type="domain" description="SAM-dependent MTase RsmB/NOP-type" evidence="14">
    <location>
        <begin position="165"/>
        <end position="438"/>
    </location>
</feature>
<dbReference type="NCBIfam" id="TIGR00563">
    <property type="entry name" value="rsmB"/>
    <property type="match status" value="1"/>
</dbReference>
<keyword evidence="5" id="KW-0698">rRNA processing</keyword>
<dbReference type="InterPro" id="IPR023267">
    <property type="entry name" value="RCMT"/>
</dbReference>
<comment type="catalytic activity">
    <reaction evidence="12">
        <text>cytidine(967) in 16S rRNA + S-adenosyl-L-methionine = 5-methylcytidine(967) in 16S rRNA + S-adenosyl-L-homocysteine + H(+)</text>
        <dbReference type="Rhea" id="RHEA:42748"/>
        <dbReference type="Rhea" id="RHEA-COMP:10219"/>
        <dbReference type="Rhea" id="RHEA-COMP:10220"/>
        <dbReference type="ChEBI" id="CHEBI:15378"/>
        <dbReference type="ChEBI" id="CHEBI:57856"/>
        <dbReference type="ChEBI" id="CHEBI:59789"/>
        <dbReference type="ChEBI" id="CHEBI:74483"/>
        <dbReference type="ChEBI" id="CHEBI:82748"/>
        <dbReference type="EC" id="2.1.1.176"/>
    </reaction>
</comment>
<dbReference type="FunFam" id="3.40.50.150:FF:000022">
    <property type="entry name" value="Ribosomal RNA small subunit methyltransferase B"/>
    <property type="match status" value="1"/>
</dbReference>
<evidence type="ECO:0000313" key="15">
    <source>
        <dbReference type="EMBL" id="SDP26852.1"/>
    </source>
</evidence>
<accession>A0A1H0RB85</accession>
<dbReference type="Proteomes" id="UP000198597">
    <property type="component" value="Unassembled WGS sequence"/>
</dbReference>
<dbReference type="Gene3D" id="3.30.70.1170">
    <property type="entry name" value="Sun protein, domain 3"/>
    <property type="match status" value="1"/>
</dbReference>
<name>A0A1H0RB85_9CLOT</name>
<organism evidence="15 16">
    <name type="scientific">Clostridium gasigenes</name>
    <dbReference type="NCBI Taxonomy" id="94869"/>
    <lineage>
        <taxon>Bacteria</taxon>
        <taxon>Bacillati</taxon>
        <taxon>Bacillota</taxon>
        <taxon>Clostridia</taxon>
        <taxon>Eubacteriales</taxon>
        <taxon>Clostridiaceae</taxon>
        <taxon>Clostridium</taxon>
    </lineage>
</organism>
<evidence type="ECO:0000256" key="11">
    <source>
        <dbReference type="ARBA" id="ARBA00031088"/>
    </source>
</evidence>
<dbReference type="EC" id="2.1.1.176" evidence="3"/>
<comment type="subcellular location">
    <subcellularLocation>
        <location evidence="2">Cytoplasm</location>
    </subcellularLocation>
</comment>
<evidence type="ECO:0000259" key="14">
    <source>
        <dbReference type="PROSITE" id="PS51686"/>
    </source>
</evidence>
<reference evidence="15 16" key="1">
    <citation type="submission" date="2016-10" db="EMBL/GenBank/DDBJ databases">
        <authorList>
            <person name="de Groot N.N."/>
        </authorList>
    </citation>
    <scope>NUCLEOTIDE SEQUENCE [LARGE SCALE GENOMIC DNA]</scope>
    <source>
        <strain evidence="15 16">DSM 12272</strain>
    </source>
</reference>
<dbReference type="InterPro" id="IPR029063">
    <property type="entry name" value="SAM-dependent_MTases_sf"/>
</dbReference>
<dbReference type="PANTHER" id="PTHR22807:SF53">
    <property type="entry name" value="RIBOSOMAL RNA SMALL SUBUNIT METHYLTRANSFERASE B-RELATED"/>
    <property type="match status" value="1"/>
</dbReference>
<evidence type="ECO:0000313" key="16">
    <source>
        <dbReference type="Proteomes" id="UP000198597"/>
    </source>
</evidence>
<dbReference type="RefSeq" id="WP_089967929.1">
    <property type="nucleotide sequence ID" value="NZ_CP071376.1"/>
</dbReference>
<dbReference type="InterPro" id="IPR049560">
    <property type="entry name" value="MeTrfase_RsmB-F_NOP2_cat"/>
</dbReference>
<evidence type="ECO:0000256" key="1">
    <source>
        <dbReference type="ARBA" id="ARBA00002724"/>
    </source>
</evidence>
<dbReference type="InterPro" id="IPR054728">
    <property type="entry name" value="RsmB-like_ferredoxin"/>
</dbReference>
<evidence type="ECO:0000256" key="2">
    <source>
        <dbReference type="ARBA" id="ARBA00004496"/>
    </source>
</evidence>
<dbReference type="PROSITE" id="PS51686">
    <property type="entry name" value="SAM_MT_RSMB_NOP"/>
    <property type="match status" value="1"/>
</dbReference>
<gene>
    <name evidence="15" type="ORF">SAMN04488529_103116</name>
</gene>
<dbReference type="EMBL" id="FNJM01000003">
    <property type="protein sequence ID" value="SDP26852.1"/>
    <property type="molecule type" value="Genomic_DNA"/>
</dbReference>
<proteinExistence type="inferred from homology"/>
<dbReference type="OrthoDB" id="9810297at2"/>
<evidence type="ECO:0000256" key="5">
    <source>
        <dbReference type="ARBA" id="ARBA00022552"/>
    </source>
</evidence>
<keyword evidence="6 13" id="KW-0489">Methyltransferase</keyword>
<feature type="binding site" evidence="13">
    <location>
        <position position="324"/>
    </location>
    <ligand>
        <name>S-adenosyl-L-methionine</name>
        <dbReference type="ChEBI" id="CHEBI:59789"/>
    </ligand>
</feature>
<dbReference type="NCBIfam" id="NF011494">
    <property type="entry name" value="PRK14902.1"/>
    <property type="match status" value="1"/>
</dbReference>
<evidence type="ECO:0000256" key="8">
    <source>
        <dbReference type="ARBA" id="ARBA00022691"/>
    </source>
</evidence>
<feature type="binding site" evidence="13">
    <location>
        <position position="306"/>
    </location>
    <ligand>
        <name>S-adenosyl-L-methionine</name>
        <dbReference type="ChEBI" id="CHEBI:59789"/>
    </ligand>
</feature>
<dbReference type="PRINTS" id="PR02008">
    <property type="entry name" value="RCMTFAMILY"/>
</dbReference>
<evidence type="ECO:0000256" key="9">
    <source>
        <dbReference type="ARBA" id="ARBA00022884"/>
    </source>
</evidence>
<evidence type="ECO:0000256" key="10">
    <source>
        <dbReference type="ARBA" id="ARBA00030399"/>
    </source>
</evidence>
<evidence type="ECO:0000256" key="3">
    <source>
        <dbReference type="ARBA" id="ARBA00012140"/>
    </source>
</evidence>
<dbReference type="SUPFAM" id="SSF48013">
    <property type="entry name" value="NusB-like"/>
    <property type="match status" value="1"/>
</dbReference>
<dbReference type="InterPro" id="IPR004573">
    <property type="entry name" value="rRNA_ssu_MeTfrase_B"/>
</dbReference>
<evidence type="ECO:0000256" key="7">
    <source>
        <dbReference type="ARBA" id="ARBA00022679"/>
    </source>
</evidence>
<dbReference type="GO" id="GO:0006355">
    <property type="term" value="P:regulation of DNA-templated transcription"/>
    <property type="evidence" value="ECO:0007669"/>
    <property type="project" value="InterPro"/>
</dbReference>
<comment type="function">
    <text evidence="1">Specifically methylates the cytosine at position 967 (m5C967) of 16S rRNA.</text>
</comment>
<dbReference type="Gene3D" id="3.40.50.150">
    <property type="entry name" value="Vaccinia Virus protein VP39"/>
    <property type="match status" value="1"/>
</dbReference>
<dbReference type="GO" id="GO:0003723">
    <property type="term" value="F:RNA binding"/>
    <property type="evidence" value="ECO:0007669"/>
    <property type="project" value="UniProtKB-UniRule"/>
</dbReference>
<keyword evidence="7 13" id="KW-0808">Transferase</keyword>
<evidence type="ECO:0000256" key="6">
    <source>
        <dbReference type="ARBA" id="ARBA00022603"/>
    </source>
</evidence>
<dbReference type="GO" id="GO:0008649">
    <property type="term" value="F:rRNA methyltransferase activity"/>
    <property type="evidence" value="ECO:0007669"/>
    <property type="project" value="InterPro"/>
</dbReference>
<dbReference type="Pfam" id="PF22458">
    <property type="entry name" value="RsmF-B_ferredox"/>
    <property type="match status" value="1"/>
</dbReference>
<keyword evidence="8 13" id="KW-0949">S-adenosyl-L-methionine</keyword>
<sequence>MNSRNIARKIIQRVLSEGAYSNIVLSNELNNNELSDKDKALVTEIVYGTLRRKKTIDVIIANFVRDMTQMDDGIVNILRVAIYQMHFLDKVPGYAAVNEAVEEAKDISLEGSKLVNGILRSYLKNEKEITVKGNRIDELAYKYSLQPWMIRLFIKQYGEEKTMQIMSGLNATPKVTVRINGIKGEYDDIYEKLEEAGYEIEEGYACPEAISIKGGSGIEKNPLFAEGLITVQDESAMLIAPLLDLQEEETVLDLCAAPGGKTTHIAELLENTGEVLAFDLYENKLSLIEENVARLGITNVKTEEMDACTLDTRFISHADKILIDVPCSGLGIIRKKPEIKWNKTRQQLKDLVPIQRKIMENAWQYLKPSGTLVYSTCTLNKEENEENIKWFLSNHSDATVQKIFLGKKDNFIYDKDGSLTIMPNEYMDGFYVAKIKKSY</sequence>
<comment type="similarity">
    <text evidence="13">Belongs to the class I-like SAM-binding methyltransferase superfamily. RsmB/NOP family.</text>
</comment>
<dbReference type="SUPFAM" id="SSF53335">
    <property type="entry name" value="S-adenosyl-L-methionine-dependent methyltransferases"/>
    <property type="match status" value="1"/>
</dbReference>
<dbReference type="GO" id="GO:0005737">
    <property type="term" value="C:cytoplasm"/>
    <property type="evidence" value="ECO:0007669"/>
    <property type="project" value="UniProtKB-SubCell"/>
</dbReference>
<feature type="active site" description="Nucleophile" evidence="13">
    <location>
        <position position="377"/>
    </location>
</feature>
<dbReference type="GeneID" id="65311367"/>
<feature type="binding site" evidence="13">
    <location>
        <position position="279"/>
    </location>
    <ligand>
        <name>S-adenosyl-L-methionine</name>
        <dbReference type="ChEBI" id="CHEBI:59789"/>
    </ligand>
</feature>